<evidence type="ECO:0000313" key="2">
    <source>
        <dbReference type="EMBL" id="KAJ0191595.1"/>
    </source>
</evidence>
<accession>A0A9R1URJ7</accession>
<evidence type="ECO:0000313" key="3">
    <source>
        <dbReference type="Proteomes" id="UP000235145"/>
    </source>
</evidence>
<evidence type="ECO:0000256" key="1">
    <source>
        <dbReference type="SAM" id="MobiDB-lite"/>
    </source>
</evidence>
<dbReference type="EMBL" id="NBSK02000008">
    <property type="protein sequence ID" value="KAJ0191595.1"/>
    <property type="molecule type" value="Genomic_DNA"/>
</dbReference>
<comment type="caution">
    <text evidence="2">The sequence shown here is derived from an EMBL/GenBank/DDBJ whole genome shotgun (WGS) entry which is preliminary data.</text>
</comment>
<protein>
    <submittedName>
        <fullName evidence="2">Uncharacterized protein</fullName>
    </submittedName>
</protein>
<feature type="compositionally biased region" description="Polar residues" evidence="1">
    <location>
        <begin position="53"/>
        <end position="64"/>
    </location>
</feature>
<reference evidence="2 3" key="1">
    <citation type="journal article" date="2017" name="Nat. Commun.">
        <title>Genome assembly with in vitro proximity ligation data and whole-genome triplication in lettuce.</title>
        <authorList>
            <person name="Reyes-Chin-Wo S."/>
            <person name="Wang Z."/>
            <person name="Yang X."/>
            <person name="Kozik A."/>
            <person name="Arikit S."/>
            <person name="Song C."/>
            <person name="Xia L."/>
            <person name="Froenicke L."/>
            <person name="Lavelle D.O."/>
            <person name="Truco M.J."/>
            <person name="Xia R."/>
            <person name="Zhu S."/>
            <person name="Xu C."/>
            <person name="Xu H."/>
            <person name="Xu X."/>
            <person name="Cox K."/>
            <person name="Korf I."/>
            <person name="Meyers B.C."/>
            <person name="Michelmore R.W."/>
        </authorList>
    </citation>
    <scope>NUCLEOTIDE SEQUENCE [LARGE SCALE GENOMIC DNA]</scope>
    <source>
        <strain evidence="3">cv. Salinas</strain>
        <tissue evidence="2">Seedlings</tissue>
    </source>
</reference>
<proteinExistence type="predicted"/>
<feature type="region of interest" description="Disordered" evidence="1">
    <location>
        <begin position="24"/>
        <end position="64"/>
    </location>
</feature>
<name>A0A9R1URJ7_LACSA</name>
<keyword evidence="3" id="KW-1185">Reference proteome</keyword>
<dbReference type="Proteomes" id="UP000235145">
    <property type="component" value="Unassembled WGS sequence"/>
</dbReference>
<dbReference type="AlphaFoldDB" id="A0A9R1URJ7"/>
<sequence length="231" mass="27131">METLQEKVETLTKLFAALEISSEIQENNTETENNSDNNDTEVIYDFSSDDENPYSNPYRNSQNNFGLKRKQSYVEDDYQSQYIYGPPSLEEIFLYRQGMVKNKQNKWEKIPPQYIPKLFTFSTNSNILFIDCDQNPEVKIQEWSNKMGVQIQLTEELRNLHPTHFLNYTIHKTQGNAYCFLSSLDETETMMIATTDAMETFKNVLNRLIQEFIGKQIEYKTSQEAFQLESL</sequence>
<feature type="compositionally biased region" description="Low complexity" evidence="1">
    <location>
        <begin position="26"/>
        <end position="41"/>
    </location>
</feature>
<organism evidence="2 3">
    <name type="scientific">Lactuca sativa</name>
    <name type="common">Garden lettuce</name>
    <dbReference type="NCBI Taxonomy" id="4236"/>
    <lineage>
        <taxon>Eukaryota</taxon>
        <taxon>Viridiplantae</taxon>
        <taxon>Streptophyta</taxon>
        <taxon>Embryophyta</taxon>
        <taxon>Tracheophyta</taxon>
        <taxon>Spermatophyta</taxon>
        <taxon>Magnoliopsida</taxon>
        <taxon>eudicotyledons</taxon>
        <taxon>Gunneridae</taxon>
        <taxon>Pentapetalae</taxon>
        <taxon>asterids</taxon>
        <taxon>campanulids</taxon>
        <taxon>Asterales</taxon>
        <taxon>Asteraceae</taxon>
        <taxon>Cichorioideae</taxon>
        <taxon>Cichorieae</taxon>
        <taxon>Lactucinae</taxon>
        <taxon>Lactuca</taxon>
    </lineage>
</organism>
<gene>
    <name evidence="2" type="ORF">LSAT_V11C800398630</name>
</gene>